<feature type="compositionally biased region" description="Low complexity" evidence="13">
    <location>
        <begin position="883"/>
        <end position="909"/>
    </location>
</feature>
<dbReference type="GO" id="GO:0005634">
    <property type="term" value="C:nucleus"/>
    <property type="evidence" value="ECO:0007669"/>
    <property type="project" value="UniProtKB-SubCell"/>
</dbReference>
<dbReference type="PROSITE" id="PS50157">
    <property type="entry name" value="ZINC_FINGER_C2H2_2"/>
    <property type="match status" value="2"/>
</dbReference>
<dbReference type="InterPro" id="IPR011333">
    <property type="entry name" value="SKP1/BTB/POZ_sf"/>
</dbReference>
<keyword evidence="6 12" id="KW-0863">Zinc-finger</keyword>
<evidence type="ECO:0000313" key="17">
    <source>
        <dbReference type="Proteomes" id="UP001286313"/>
    </source>
</evidence>
<proteinExistence type="inferred from homology"/>
<dbReference type="SMART" id="SM00355">
    <property type="entry name" value="ZnF_C2H2"/>
    <property type="match status" value="2"/>
</dbReference>
<dbReference type="EMBL" id="JAWQEG010002131">
    <property type="protein sequence ID" value="KAK3874161.1"/>
    <property type="molecule type" value="Genomic_DNA"/>
</dbReference>
<feature type="region of interest" description="Disordered" evidence="13">
    <location>
        <begin position="706"/>
        <end position="767"/>
    </location>
</feature>
<name>A0AAE1KFT4_PETCI</name>
<organism evidence="16 17">
    <name type="scientific">Petrolisthes cinctipes</name>
    <name type="common">Flat porcelain crab</name>
    <dbReference type="NCBI Taxonomy" id="88211"/>
    <lineage>
        <taxon>Eukaryota</taxon>
        <taxon>Metazoa</taxon>
        <taxon>Ecdysozoa</taxon>
        <taxon>Arthropoda</taxon>
        <taxon>Crustacea</taxon>
        <taxon>Multicrustacea</taxon>
        <taxon>Malacostraca</taxon>
        <taxon>Eumalacostraca</taxon>
        <taxon>Eucarida</taxon>
        <taxon>Decapoda</taxon>
        <taxon>Pleocyemata</taxon>
        <taxon>Anomura</taxon>
        <taxon>Galatheoidea</taxon>
        <taxon>Porcellanidae</taxon>
        <taxon>Petrolisthes</taxon>
    </lineage>
</organism>
<dbReference type="GO" id="GO:0003006">
    <property type="term" value="P:developmental process involved in reproduction"/>
    <property type="evidence" value="ECO:0007669"/>
    <property type="project" value="UniProtKB-ARBA"/>
</dbReference>
<evidence type="ECO:0000313" key="16">
    <source>
        <dbReference type="EMBL" id="KAK3874161.1"/>
    </source>
</evidence>
<evidence type="ECO:0000256" key="7">
    <source>
        <dbReference type="ARBA" id="ARBA00022833"/>
    </source>
</evidence>
<keyword evidence="5" id="KW-0677">Repeat</keyword>
<dbReference type="AlphaFoldDB" id="A0AAE1KFT4"/>
<dbReference type="FunFam" id="3.30.160.60:FF:000226">
    <property type="entry name" value="Zinc finger protein 236 variant"/>
    <property type="match status" value="1"/>
</dbReference>
<dbReference type="InterPro" id="IPR000210">
    <property type="entry name" value="BTB/POZ_dom"/>
</dbReference>
<keyword evidence="9" id="KW-0238">DNA-binding</keyword>
<reference evidence="16" key="1">
    <citation type="submission" date="2023-10" db="EMBL/GenBank/DDBJ databases">
        <title>Genome assemblies of two species of porcelain crab, Petrolisthes cinctipes and Petrolisthes manimaculis (Anomura: Porcellanidae).</title>
        <authorList>
            <person name="Angst P."/>
        </authorList>
    </citation>
    <scope>NUCLEOTIDE SEQUENCE</scope>
    <source>
        <strain evidence="16">PB745_01</strain>
        <tissue evidence="16">Gill</tissue>
    </source>
</reference>
<feature type="region of interest" description="Disordered" evidence="13">
    <location>
        <begin position="117"/>
        <end position="165"/>
    </location>
</feature>
<comment type="subcellular location">
    <subcellularLocation>
        <location evidence="2">Nucleus</location>
    </subcellularLocation>
</comment>
<dbReference type="Gene3D" id="3.30.160.60">
    <property type="entry name" value="Classic Zinc Finger"/>
    <property type="match status" value="2"/>
</dbReference>
<evidence type="ECO:0000256" key="12">
    <source>
        <dbReference type="PROSITE-ProRule" id="PRU00042"/>
    </source>
</evidence>
<sequence>MEEGLLSLKWNNHKSTFFQVLSVLRQKQTFTDVTLSCEDRLYPAHKFVLSACSEYFSNLFGSIVGNLVVVLKDVRRTDLEYLLDYMYLGQVDVAQSELSSLIKTAECLRIKGLAIPDDEPHKTKARSSEEHREGSPPAKKKRHLPADDDRGSGSSLSGASSSSAQVMTRIHLDPLPPPQELNSLVQRLRQPSPHTPQTTTTTPQPLTPQPTSKPHPVPLTIPHTPITSQESTSSTSGSPTVSAPSLPVIKQEAVDPSDAPDVFESFEDGDTKPDVSDGAVAGPSGLQGASDTWDGESDMGGFVGGGGGSSGGGGGAGEGYTEAGLEEPGDAEVQGVADSERKYKCAWCGKGFRLSVHLKDHVRTHTGEKPYQCPICQKDFTQRSNLRTHLNKIHKEQLAYVKSRKGRVPKFPVKHEYLPGLVSAGGAGASGGGGGGAGLPQHTSVADLKLMFASSPDPKPILPKPHATEPSVMPYLSKETVNFLQKDDLTVLYKEKGLSVDCERRMSLPHLVLQPPAHDTHARVFPIDSEQESVRREQGSSHTLLAKDSTPLKSPQETLLKALLLKGSTSGSLPHSELAGVVRQVLPQTVVQSPGHGSYSLSPGQVSISAPTYTSSEDVLQPIFVMESSKGLSPVLKCSPDIGTGQPDLVSPRHKGESFVVIEASGVAPQEAGSEAGSEAGDTQEQPQITDEMKILLQAVQIRVSQDQGQTGAPASPATVTSRTPTSPSTITSRLSSSPGTASTHLLTNPARSLSSPPPVRPTSSTVTVTPIASHTLAVPTPAGPPLGSDAALKQRISRMLQDKDPTRKNTVQAIGKRTNHCPDTSAKSGATKEPESPIFGHGKSLSERGPTLSHVKQFTSPPHTPVSLPHLSQFQSAPISPPSTIVTSPTSSHHPKTTTTVGTPTAVVGERRRIPIGYPPSTNRHSHKSGENKPEQVNVKTREGLGENESVPDRK</sequence>
<dbReference type="PROSITE" id="PS00028">
    <property type="entry name" value="ZINC_FINGER_C2H2_1"/>
    <property type="match status" value="2"/>
</dbReference>
<gene>
    <name evidence="16" type="ORF">Pcinc_020870</name>
</gene>
<feature type="compositionally biased region" description="Low complexity" evidence="13">
    <location>
        <begin position="713"/>
        <end position="739"/>
    </location>
</feature>
<evidence type="ECO:0000256" key="11">
    <source>
        <dbReference type="ARBA" id="ARBA00023242"/>
    </source>
</evidence>
<dbReference type="GO" id="GO:0008270">
    <property type="term" value="F:zinc ion binding"/>
    <property type="evidence" value="ECO:0007669"/>
    <property type="project" value="UniProtKB-KW"/>
</dbReference>
<dbReference type="GO" id="GO:0043565">
    <property type="term" value="F:sequence-specific DNA binding"/>
    <property type="evidence" value="ECO:0007669"/>
    <property type="project" value="UniProtKB-ARBA"/>
</dbReference>
<keyword evidence="7" id="KW-0862">Zinc</keyword>
<dbReference type="PANTHER" id="PTHR23110">
    <property type="entry name" value="BTB DOMAIN TRANSCRIPTION FACTOR"/>
    <property type="match status" value="1"/>
</dbReference>
<keyword evidence="17" id="KW-1185">Reference proteome</keyword>
<dbReference type="SMART" id="SM00225">
    <property type="entry name" value="BTB"/>
    <property type="match status" value="1"/>
</dbReference>
<feature type="domain" description="BTB" evidence="14">
    <location>
        <begin position="31"/>
        <end position="95"/>
    </location>
</feature>
<dbReference type="GO" id="GO:0005694">
    <property type="term" value="C:chromosome"/>
    <property type="evidence" value="ECO:0007669"/>
    <property type="project" value="UniProtKB-ARBA"/>
</dbReference>
<keyword evidence="8" id="KW-0805">Transcription regulation</keyword>
<dbReference type="InterPro" id="IPR013087">
    <property type="entry name" value="Znf_C2H2_type"/>
</dbReference>
<dbReference type="GO" id="GO:0045893">
    <property type="term" value="P:positive regulation of DNA-templated transcription"/>
    <property type="evidence" value="ECO:0007669"/>
    <property type="project" value="UniProtKB-ARBA"/>
</dbReference>
<dbReference type="GO" id="GO:0048666">
    <property type="term" value="P:neuron development"/>
    <property type="evidence" value="ECO:0007669"/>
    <property type="project" value="UniProtKB-ARBA"/>
</dbReference>
<accession>A0AAE1KFT4</accession>
<evidence type="ECO:0000256" key="2">
    <source>
        <dbReference type="ARBA" id="ARBA00004123"/>
    </source>
</evidence>
<feature type="compositionally biased region" description="Basic and acidic residues" evidence="13">
    <location>
        <begin position="118"/>
        <end position="134"/>
    </location>
</feature>
<evidence type="ECO:0000256" key="4">
    <source>
        <dbReference type="ARBA" id="ARBA00022723"/>
    </source>
</evidence>
<feature type="compositionally biased region" description="Gly residues" evidence="13">
    <location>
        <begin position="301"/>
        <end position="318"/>
    </location>
</feature>
<dbReference type="GO" id="GO:0006357">
    <property type="term" value="P:regulation of transcription by RNA polymerase II"/>
    <property type="evidence" value="ECO:0007669"/>
    <property type="project" value="TreeGrafter"/>
</dbReference>
<dbReference type="PROSITE" id="PS50097">
    <property type="entry name" value="BTB"/>
    <property type="match status" value="1"/>
</dbReference>
<feature type="region of interest" description="Disordered" evidence="13">
    <location>
        <begin position="876"/>
        <end position="956"/>
    </location>
</feature>
<evidence type="ECO:0000256" key="8">
    <source>
        <dbReference type="ARBA" id="ARBA00023015"/>
    </source>
</evidence>
<protein>
    <submittedName>
        <fullName evidence="16">Uncharacterized protein</fullName>
    </submittedName>
</protein>
<feature type="compositionally biased region" description="Polar residues" evidence="13">
    <location>
        <begin position="740"/>
        <end position="754"/>
    </location>
</feature>
<dbReference type="SUPFAM" id="SSF54695">
    <property type="entry name" value="POZ domain"/>
    <property type="match status" value="1"/>
</dbReference>
<keyword evidence="10" id="KW-0804">Transcription</keyword>
<evidence type="ECO:0000259" key="15">
    <source>
        <dbReference type="PROSITE" id="PS50157"/>
    </source>
</evidence>
<evidence type="ECO:0000259" key="14">
    <source>
        <dbReference type="PROSITE" id="PS50097"/>
    </source>
</evidence>
<evidence type="ECO:0000256" key="10">
    <source>
        <dbReference type="ARBA" id="ARBA00023163"/>
    </source>
</evidence>
<dbReference type="Pfam" id="PF00096">
    <property type="entry name" value="zf-C2H2"/>
    <property type="match status" value="2"/>
</dbReference>
<dbReference type="Pfam" id="PF00651">
    <property type="entry name" value="BTB"/>
    <property type="match status" value="1"/>
</dbReference>
<dbReference type="PANTHER" id="PTHR23110:SF109">
    <property type="entry name" value="FI07618P-RELATED"/>
    <property type="match status" value="1"/>
</dbReference>
<feature type="compositionally biased region" description="Low complexity" evidence="13">
    <location>
        <begin position="190"/>
        <end position="204"/>
    </location>
</feature>
<dbReference type="GO" id="GO:0048513">
    <property type="term" value="P:animal organ development"/>
    <property type="evidence" value="ECO:0007669"/>
    <property type="project" value="UniProtKB-ARBA"/>
</dbReference>
<evidence type="ECO:0000256" key="9">
    <source>
        <dbReference type="ARBA" id="ARBA00023125"/>
    </source>
</evidence>
<dbReference type="Proteomes" id="UP001286313">
    <property type="component" value="Unassembled WGS sequence"/>
</dbReference>
<feature type="region of interest" description="Disordered" evidence="13">
    <location>
        <begin position="190"/>
        <end position="324"/>
    </location>
</feature>
<evidence type="ECO:0000256" key="13">
    <source>
        <dbReference type="SAM" id="MobiDB-lite"/>
    </source>
</evidence>
<feature type="domain" description="C2H2-type" evidence="15">
    <location>
        <begin position="371"/>
        <end position="399"/>
    </location>
</feature>
<comment type="caution">
    <text evidence="16">The sequence shown here is derived from an EMBL/GenBank/DDBJ whole genome shotgun (WGS) entry which is preliminary data.</text>
</comment>
<comment type="similarity">
    <text evidence="3">Belongs to the krueppel C2H2-type zinc-finger protein family.</text>
</comment>
<evidence type="ECO:0000256" key="5">
    <source>
        <dbReference type="ARBA" id="ARBA00022737"/>
    </source>
</evidence>
<feature type="domain" description="C2H2-type" evidence="15">
    <location>
        <begin position="343"/>
        <end position="370"/>
    </location>
</feature>
<feature type="compositionally biased region" description="Low complexity" evidence="13">
    <location>
        <begin position="224"/>
        <end position="245"/>
    </location>
</feature>
<evidence type="ECO:0000256" key="6">
    <source>
        <dbReference type="ARBA" id="ARBA00022771"/>
    </source>
</evidence>
<feature type="compositionally biased region" description="Basic and acidic residues" evidence="13">
    <location>
        <begin position="929"/>
        <end position="956"/>
    </location>
</feature>
<dbReference type="InterPro" id="IPR051095">
    <property type="entry name" value="Dros_DevTransReg"/>
</dbReference>
<evidence type="ECO:0000256" key="3">
    <source>
        <dbReference type="ARBA" id="ARBA00006991"/>
    </source>
</evidence>
<dbReference type="InterPro" id="IPR036236">
    <property type="entry name" value="Znf_C2H2_sf"/>
</dbReference>
<dbReference type="CDD" id="cd18315">
    <property type="entry name" value="BTB_POZ_BAB-like"/>
    <property type="match status" value="1"/>
</dbReference>
<feature type="compositionally biased region" description="Pro residues" evidence="13">
    <location>
        <begin position="205"/>
        <end position="219"/>
    </location>
</feature>
<dbReference type="Gene3D" id="3.30.710.10">
    <property type="entry name" value="Potassium Channel Kv1.1, Chain A"/>
    <property type="match status" value="1"/>
</dbReference>
<feature type="region of interest" description="Disordered" evidence="13">
    <location>
        <begin position="818"/>
        <end position="838"/>
    </location>
</feature>
<comment type="function">
    <text evidence="1">May be involved in transcriptional regulation.</text>
</comment>
<feature type="compositionally biased region" description="Low complexity" evidence="13">
    <location>
        <begin position="152"/>
        <end position="164"/>
    </location>
</feature>
<evidence type="ECO:0000256" key="1">
    <source>
        <dbReference type="ARBA" id="ARBA00003767"/>
    </source>
</evidence>
<keyword evidence="11" id="KW-0539">Nucleus</keyword>
<keyword evidence="4" id="KW-0479">Metal-binding</keyword>
<dbReference type="FunFam" id="3.30.160.60:FF:001732">
    <property type="entry name" value="Zgc:162936"/>
    <property type="match status" value="1"/>
</dbReference>
<dbReference type="SUPFAM" id="SSF57667">
    <property type="entry name" value="beta-beta-alpha zinc fingers"/>
    <property type="match status" value="1"/>
</dbReference>